<proteinExistence type="predicted"/>
<dbReference type="PROSITE" id="PS50994">
    <property type="entry name" value="INTEGRASE"/>
    <property type="match status" value="1"/>
</dbReference>
<dbReference type="GO" id="GO:0003676">
    <property type="term" value="F:nucleic acid binding"/>
    <property type="evidence" value="ECO:0007669"/>
    <property type="project" value="InterPro"/>
</dbReference>
<dbReference type="Pfam" id="PF13683">
    <property type="entry name" value="rve_3"/>
    <property type="match status" value="1"/>
</dbReference>
<organism evidence="2 3">
    <name type="scientific">Caulifigura coniformis</name>
    <dbReference type="NCBI Taxonomy" id="2527983"/>
    <lineage>
        <taxon>Bacteria</taxon>
        <taxon>Pseudomonadati</taxon>
        <taxon>Planctomycetota</taxon>
        <taxon>Planctomycetia</taxon>
        <taxon>Planctomycetales</taxon>
        <taxon>Planctomycetaceae</taxon>
        <taxon>Caulifigura</taxon>
    </lineage>
</organism>
<protein>
    <submittedName>
        <fullName evidence="2">Integrase core domain protein</fullName>
    </submittedName>
</protein>
<dbReference type="InterPro" id="IPR036397">
    <property type="entry name" value="RNaseH_sf"/>
</dbReference>
<dbReference type="Proteomes" id="UP000315700">
    <property type="component" value="Chromosome"/>
</dbReference>
<evidence type="ECO:0000313" key="3">
    <source>
        <dbReference type="Proteomes" id="UP000315700"/>
    </source>
</evidence>
<dbReference type="Gene3D" id="3.30.420.10">
    <property type="entry name" value="Ribonuclease H-like superfamily/Ribonuclease H"/>
    <property type="match status" value="1"/>
</dbReference>
<dbReference type="EMBL" id="CP036271">
    <property type="protein sequence ID" value="QDT53890.1"/>
    <property type="molecule type" value="Genomic_DNA"/>
</dbReference>
<keyword evidence="3" id="KW-1185">Reference proteome</keyword>
<reference evidence="2 3" key="1">
    <citation type="submission" date="2019-02" db="EMBL/GenBank/DDBJ databases">
        <title>Deep-cultivation of Planctomycetes and their phenomic and genomic characterization uncovers novel biology.</title>
        <authorList>
            <person name="Wiegand S."/>
            <person name="Jogler M."/>
            <person name="Boedeker C."/>
            <person name="Pinto D."/>
            <person name="Vollmers J."/>
            <person name="Rivas-Marin E."/>
            <person name="Kohn T."/>
            <person name="Peeters S.H."/>
            <person name="Heuer A."/>
            <person name="Rast P."/>
            <person name="Oberbeckmann S."/>
            <person name="Bunk B."/>
            <person name="Jeske O."/>
            <person name="Meyerdierks A."/>
            <person name="Storesund J.E."/>
            <person name="Kallscheuer N."/>
            <person name="Luecker S."/>
            <person name="Lage O.M."/>
            <person name="Pohl T."/>
            <person name="Merkel B.J."/>
            <person name="Hornburger P."/>
            <person name="Mueller R.-W."/>
            <person name="Bruemmer F."/>
            <person name="Labrenz M."/>
            <person name="Spormann A.M."/>
            <person name="Op den Camp H."/>
            <person name="Overmann J."/>
            <person name="Amann R."/>
            <person name="Jetten M.S.M."/>
            <person name="Mascher T."/>
            <person name="Medema M.H."/>
            <person name="Devos D.P."/>
            <person name="Kaster A.-K."/>
            <person name="Ovreas L."/>
            <person name="Rohde M."/>
            <person name="Galperin M.Y."/>
            <person name="Jogler C."/>
        </authorList>
    </citation>
    <scope>NUCLEOTIDE SEQUENCE [LARGE SCALE GENOMIC DNA]</scope>
    <source>
        <strain evidence="2 3">Pan44</strain>
    </source>
</reference>
<dbReference type="SUPFAM" id="SSF53098">
    <property type="entry name" value="Ribonuclease H-like"/>
    <property type="match status" value="1"/>
</dbReference>
<sequence>MDGVTALYKECVTTFHSTDCDDTRMAAIYHPLLALIASVTDRHLARYVEFLKEENKILRTRIKGQVHTRPDERRRLLQLGKTLGQGIEEIITLVTPATFYRWIRDENEPEMKRPKGGSRKPREIRELVLEIAATTSFGYTRILGELRKLGVRKISRQTVRNILKEAGIEPRPNRTSDSWDNFLKRHAETLWAVDFFSVKTLTTRGLRTTYLMAFLCLETREAIVSKSTQHPNSAWVVRQTKEFLAKTKDREKKPDILMHDRDSKFSRAFTAACQQGGLRTNPLPIASPNLNGRCERFIQTIKHELLFKFILFGNRHLDYLVQQFLAYYNGQRAHMERANLPPLGEIPEEVEKPIRNRIEINSYVGGLVKSFERKAA</sequence>
<evidence type="ECO:0000259" key="1">
    <source>
        <dbReference type="PROSITE" id="PS50994"/>
    </source>
</evidence>
<accession>A0A517SCN5</accession>
<evidence type="ECO:0000313" key="2">
    <source>
        <dbReference type="EMBL" id="QDT53890.1"/>
    </source>
</evidence>
<name>A0A517SCN5_9PLAN</name>
<dbReference type="KEGG" id="ccos:Pan44_19160"/>
<feature type="domain" description="Integrase catalytic" evidence="1">
    <location>
        <begin position="168"/>
        <end position="355"/>
    </location>
</feature>
<dbReference type="InterPro" id="IPR001584">
    <property type="entry name" value="Integrase_cat-core"/>
</dbReference>
<dbReference type="InterPro" id="IPR012337">
    <property type="entry name" value="RNaseH-like_sf"/>
</dbReference>
<dbReference type="GO" id="GO:0015074">
    <property type="term" value="P:DNA integration"/>
    <property type="evidence" value="ECO:0007669"/>
    <property type="project" value="InterPro"/>
</dbReference>
<gene>
    <name evidence="2" type="ORF">Pan44_19160</name>
</gene>
<dbReference type="InParanoid" id="A0A517SCN5"/>
<dbReference type="AlphaFoldDB" id="A0A517SCN5"/>